<feature type="transmembrane region" description="Helical" evidence="9">
    <location>
        <begin position="26"/>
        <end position="45"/>
    </location>
</feature>
<feature type="domain" description="AprE-like beta-barrel" evidence="12">
    <location>
        <begin position="281"/>
        <end position="373"/>
    </location>
</feature>
<dbReference type="InterPro" id="IPR010129">
    <property type="entry name" value="T1SS_HlyD"/>
</dbReference>
<evidence type="ECO:0000256" key="1">
    <source>
        <dbReference type="ARBA" id="ARBA00004377"/>
    </source>
</evidence>
<accession>A0A8J3GHP0</accession>
<evidence type="ECO:0000313" key="14">
    <source>
        <dbReference type="Proteomes" id="UP000641137"/>
    </source>
</evidence>
<dbReference type="Gene3D" id="1.10.287.470">
    <property type="entry name" value="Helix hairpin bin"/>
    <property type="match status" value="1"/>
</dbReference>
<dbReference type="Gene3D" id="2.40.30.170">
    <property type="match status" value="1"/>
</dbReference>
<evidence type="ECO:0000256" key="8">
    <source>
        <dbReference type="ARBA" id="ARBA00023136"/>
    </source>
</evidence>
<keyword evidence="10" id="KW-0175">Coiled coil</keyword>
<evidence type="ECO:0000259" key="12">
    <source>
        <dbReference type="Pfam" id="PF26002"/>
    </source>
</evidence>
<dbReference type="GO" id="GO:0005886">
    <property type="term" value="C:plasma membrane"/>
    <property type="evidence" value="ECO:0007669"/>
    <property type="project" value="UniProtKB-SubCell"/>
</dbReference>
<name>A0A8J3GHP0_9HYPH</name>
<comment type="subcellular location">
    <subcellularLocation>
        <location evidence="1 9">Cell inner membrane</location>
        <topology evidence="1 9">Single-pass membrane protein</topology>
    </subcellularLocation>
</comment>
<dbReference type="GO" id="GO:0009306">
    <property type="term" value="P:protein secretion"/>
    <property type="evidence" value="ECO:0007669"/>
    <property type="project" value="InterPro"/>
</dbReference>
<dbReference type="InterPro" id="IPR050739">
    <property type="entry name" value="MFP"/>
</dbReference>
<keyword evidence="3 9" id="KW-0813">Transport</keyword>
<keyword evidence="5 9" id="KW-0997">Cell inner membrane</keyword>
<evidence type="ECO:0000256" key="5">
    <source>
        <dbReference type="ARBA" id="ARBA00022519"/>
    </source>
</evidence>
<dbReference type="PANTHER" id="PTHR30386:SF26">
    <property type="entry name" value="TRANSPORT PROTEIN COMB"/>
    <property type="match status" value="1"/>
</dbReference>
<comment type="similarity">
    <text evidence="2 9">Belongs to the membrane fusion protein (MFP) (TC 8.A.1) family.</text>
</comment>
<proteinExistence type="inferred from homology"/>
<dbReference type="Proteomes" id="UP000641137">
    <property type="component" value="Unassembled WGS sequence"/>
</dbReference>
<evidence type="ECO:0000256" key="4">
    <source>
        <dbReference type="ARBA" id="ARBA00022475"/>
    </source>
</evidence>
<comment type="caution">
    <text evidence="13">The sequence shown here is derived from an EMBL/GenBank/DDBJ whole genome shotgun (WGS) entry which is preliminary data.</text>
</comment>
<evidence type="ECO:0000313" key="13">
    <source>
        <dbReference type="EMBL" id="GHC73293.1"/>
    </source>
</evidence>
<evidence type="ECO:0000256" key="3">
    <source>
        <dbReference type="ARBA" id="ARBA00022448"/>
    </source>
</evidence>
<protein>
    <recommendedName>
        <fullName evidence="9">Membrane fusion protein (MFP) family protein</fullName>
    </recommendedName>
</protein>
<dbReference type="InterPro" id="IPR058982">
    <property type="entry name" value="Beta-barrel_AprE"/>
</dbReference>
<dbReference type="InterPro" id="IPR006144">
    <property type="entry name" value="Secretion_HlyD_CS"/>
</dbReference>
<evidence type="ECO:0000256" key="2">
    <source>
        <dbReference type="ARBA" id="ARBA00009477"/>
    </source>
</evidence>
<keyword evidence="8 9" id="KW-0472">Membrane</keyword>
<evidence type="ECO:0000256" key="7">
    <source>
        <dbReference type="ARBA" id="ARBA00022989"/>
    </source>
</evidence>
<reference evidence="13" key="1">
    <citation type="journal article" date="2014" name="Int. J. Syst. Evol. Microbiol.">
        <title>Complete genome sequence of Corynebacterium casei LMG S-19264T (=DSM 44701T), isolated from a smear-ripened cheese.</title>
        <authorList>
            <consortium name="US DOE Joint Genome Institute (JGI-PGF)"/>
            <person name="Walter F."/>
            <person name="Albersmeier A."/>
            <person name="Kalinowski J."/>
            <person name="Ruckert C."/>
        </authorList>
    </citation>
    <scope>NUCLEOTIDE SEQUENCE</scope>
    <source>
        <strain evidence="13">KCTC 42097</strain>
    </source>
</reference>
<dbReference type="PANTHER" id="PTHR30386">
    <property type="entry name" value="MEMBRANE FUSION SUBUNIT OF EMRAB-TOLC MULTIDRUG EFFLUX PUMP"/>
    <property type="match status" value="1"/>
</dbReference>
<evidence type="ECO:0000259" key="11">
    <source>
        <dbReference type="Pfam" id="PF25994"/>
    </source>
</evidence>
<dbReference type="EMBL" id="BMZO01000006">
    <property type="protein sequence ID" value="GHC73293.1"/>
    <property type="molecule type" value="Genomic_DNA"/>
</dbReference>
<dbReference type="Pfam" id="PF25994">
    <property type="entry name" value="HH_AprE"/>
    <property type="match status" value="1"/>
</dbReference>
<feature type="domain" description="AprE-like long alpha-helical hairpin" evidence="11">
    <location>
        <begin position="99"/>
        <end position="173"/>
    </location>
</feature>
<keyword evidence="14" id="KW-1185">Reference proteome</keyword>
<organism evidence="13 14">
    <name type="scientific">Limoniibacter endophyticus</name>
    <dbReference type="NCBI Taxonomy" id="1565040"/>
    <lineage>
        <taxon>Bacteria</taxon>
        <taxon>Pseudomonadati</taxon>
        <taxon>Pseudomonadota</taxon>
        <taxon>Alphaproteobacteria</taxon>
        <taxon>Hyphomicrobiales</taxon>
        <taxon>Bartonellaceae</taxon>
        <taxon>Limoniibacter</taxon>
    </lineage>
</organism>
<dbReference type="AlphaFoldDB" id="A0A8J3GHP0"/>
<feature type="coiled-coil region" evidence="10">
    <location>
        <begin position="190"/>
        <end position="232"/>
    </location>
</feature>
<evidence type="ECO:0000256" key="6">
    <source>
        <dbReference type="ARBA" id="ARBA00022692"/>
    </source>
</evidence>
<dbReference type="PRINTS" id="PR01490">
    <property type="entry name" value="RTXTOXIND"/>
</dbReference>
<dbReference type="NCBIfam" id="TIGR01843">
    <property type="entry name" value="type_I_hlyD"/>
    <property type="match status" value="1"/>
</dbReference>
<dbReference type="Gene3D" id="2.40.50.100">
    <property type="match status" value="1"/>
</dbReference>
<dbReference type="PROSITE" id="PS00543">
    <property type="entry name" value="HLYD_FAMILY"/>
    <property type="match status" value="1"/>
</dbReference>
<keyword evidence="7 9" id="KW-1133">Transmembrane helix</keyword>
<dbReference type="RefSeq" id="WP_189490008.1">
    <property type="nucleotide sequence ID" value="NZ_BMZO01000006.1"/>
</dbReference>
<keyword evidence="6 9" id="KW-0812">Transmembrane</keyword>
<evidence type="ECO:0000256" key="9">
    <source>
        <dbReference type="RuleBase" id="RU365093"/>
    </source>
</evidence>
<keyword evidence="4 9" id="KW-1003">Cell membrane</keyword>
<reference evidence="13" key="2">
    <citation type="submission" date="2020-09" db="EMBL/GenBank/DDBJ databases">
        <authorList>
            <person name="Sun Q."/>
            <person name="Kim S."/>
        </authorList>
    </citation>
    <scope>NUCLEOTIDE SEQUENCE</scope>
    <source>
        <strain evidence="13">KCTC 42097</strain>
    </source>
</reference>
<sequence>MSAARTNEDWVFGDTDDVKLARSSRIIWVTAILLLTLGIWSYFAVLDEVSSGTGKIVPTTREQNIESLEGGILASLHVRQDQIVEPGQVLAQLDPTLTTSELDENAARYRAALASATRLQAEVSDTELNFPEALADFPELVAAEHRLFSARRNSLNETLSWIRQSIELVKSELAINEKLSDIGASSQVEVIRLKRELVELQLKQEEVQSEYIVRAREELAKANAEVAALSSTLRGRTNRLERLTVRSPVRGVVKNIEVSTIGGVIPPNGKLMVIVPLDDQLLVEARISPRDIAFIHPGQRASVKITAYDYAIYGDLDGEVSTISPDTIQDEVDPEIFYYRVFIRTDKDKLVNDAGKEFPITPGMVATADIHTGSKTVLDYLIKPLNRAAEAMRER</sequence>
<dbReference type="InterPro" id="IPR058781">
    <property type="entry name" value="HH_AprE-like"/>
</dbReference>
<evidence type="ECO:0000256" key="10">
    <source>
        <dbReference type="SAM" id="Coils"/>
    </source>
</evidence>
<dbReference type="Pfam" id="PF26002">
    <property type="entry name" value="Beta-barrel_AprE"/>
    <property type="match status" value="1"/>
</dbReference>
<gene>
    <name evidence="13" type="ORF">GCM10010136_21620</name>
</gene>